<dbReference type="InterPro" id="IPR037523">
    <property type="entry name" value="VOC_core"/>
</dbReference>
<evidence type="ECO:0000256" key="1">
    <source>
        <dbReference type="SAM" id="MobiDB-lite"/>
    </source>
</evidence>
<dbReference type="KEGG" id="noa:BKM31_14655"/>
<evidence type="ECO:0000313" key="3">
    <source>
        <dbReference type="EMBL" id="AQZ62537.1"/>
    </source>
</evidence>
<evidence type="ECO:0000313" key="4">
    <source>
        <dbReference type="Proteomes" id="UP000190797"/>
    </source>
</evidence>
<dbReference type="Proteomes" id="UP000190797">
    <property type="component" value="Chromosome"/>
</dbReference>
<dbReference type="OrthoDB" id="3827654at2"/>
<keyword evidence="3" id="KW-0560">Oxidoreductase</keyword>
<dbReference type="SUPFAM" id="SSF54593">
    <property type="entry name" value="Glyoxalase/Bleomycin resistance protein/Dihydroxybiphenyl dioxygenase"/>
    <property type="match status" value="2"/>
</dbReference>
<dbReference type="InterPro" id="IPR004360">
    <property type="entry name" value="Glyas_Fos-R_dOase_dom"/>
</dbReference>
<evidence type="ECO:0000259" key="2">
    <source>
        <dbReference type="PROSITE" id="PS51819"/>
    </source>
</evidence>
<feature type="domain" description="VOC" evidence="2">
    <location>
        <begin position="143"/>
        <end position="257"/>
    </location>
</feature>
<gene>
    <name evidence="3" type="ORF">BKM31_14655</name>
</gene>
<name>A0A1U9ZX71_9ACTN</name>
<sequence>MGLHRLTTVAIGVPNLAATARFYADFGLTPVGRGTFATAGGGEQLTLVTAPHRRLLELGVGVEHEDDLHQVASSLTRLGLPFLRDATSLTVRDPGTGVEVRLEIAARIAPSPAPVPAAGAPGIGIPTGERTPAGQHAPVRPRKLGNVTIGSPGHEASRRFFLEGLGLKESDRIPGVTTFMRCSTDHHDVTVQKAPVTMLHHTSWQVNDVDEVGRGATAMLAEDPARHLWGLGRHHIGSSFFWYLKDPAGNFAEYYADMDRIPDDQPWIPQDWLDARGLYRWGPPTPAAFLSPDDLAELLSTAYLAG</sequence>
<dbReference type="STRING" id="1909395.BKM31_14655"/>
<dbReference type="PROSITE" id="PS51819">
    <property type="entry name" value="VOC"/>
    <property type="match status" value="1"/>
</dbReference>
<dbReference type="AlphaFoldDB" id="A0A1U9ZX71"/>
<protein>
    <submittedName>
        <fullName evidence="3">Dioxygenase</fullName>
    </submittedName>
</protein>
<proteinExistence type="predicted"/>
<organism evidence="3 4">
    <name type="scientific">[Actinomadura] parvosata subsp. kistnae</name>
    <dbReference type="NCBI Taxonomy" id="1909395"/>
    <lineage>
        <taxon>Bacteria</taxon>
        <taxon>Bacillati</taxon>
        <taxon>Actinomycetota</taxon>
        <taxon>Actinomycetes</taxon>
        <taxon>Streptosporangiales</taxon>
        <taxon>Streptosporangiaceae</taxon>
        <taxon>Nonomuraea</taxon>
    </lineage>
</organism>
<dbReference type="EMBL" id="CP017717">
    <property type="protein sequence ID" value="AQZ62537.1"/>
    <property type="molecule type" value="Genomic_DNA"/>
</dbReference>
<dbReference type="Gene3D" id="3.10.180.10">
    <property type="entry name" value="2,3-Dihydroxybiphenyl 1,2-Dioxygenase, domain 1"/>
    <property type="match status" value="2"/>
</dbReference>
<reference evidence="4" key="1">
    <citation type="journal article" date="2017" name="Med. Chem. Commun.">
        <title>Nonomuraea sp. ATCC 55076 harbours the largest actinomycete chromosome to date and the kistamicin biosynthetic gene cluster.</title>
        <authorList>
            <person name="Nazari B."/>
            <person name="Forneris C.C."/>
            <person name="Gibson M.I."/>
            <person name="Moon K."/>
            <person name="Schramma K.R."/>
            <person name="Seyedsayamdost M.R."/>
        </authorList>
    </citation>
    <scope>NUCLEOTIDE SEQUENCE [LARGE SCALE GENOMIC DNA]</scope>
    <source>
        <strain evidence="4">ATCC 55076</strain>
    </source>
</reference>
<accession>A0A1U9ZX71</accession>
<dbReference type="RefSeq" id="WP_080038693.1">
    <property type="nucleotide sequence ID" value="NZ_CP017717.1"/>
</dbReference>
<keyword evidence="3" id="KW-0223">Dioxygenase</keyword>
<feature type="region of interest" description="Disordered" evidence="1">
    <location>
        <begin position="130"/>
        <end position="149"/>
    </location>
</feature>
<dbReference type="GO" id="GO:0051213">
    <property type="term" value="F:dioxygenase activity"/>
    <property type="evidence" value="ECO:0007669"/>
    <property type="project" value="UniProtKB-KW"/>
</dbReference>
<dbReference type="InterPro" id="IPR029068">
    <property type="entry name" value="Glyas_Bleomycin-R_OHBP_Dase"/>
</dbReference>
<dbReference type="Pfam" id="PF00903">
    <property type="entry name" value="Glyoxalase"/>
    <property type="match status" value="1"/>
</dbReference>
<keyword evidence="4" id="KW-1185">Reference proteome</keyword>